<evidence type="ECO:0000313" key="3">
    <source>
        <dbReference type="EMBL" id="MFC5970928.1"/>
    </source>
</evidence>
<feature type="region of interest" description="Disordered" evidence="1">
    <location>
        <begin position="1"/>
        <end position="22"/>
    </location>
</feature>
<comment type="caution">
    <text evidence="3">The sequence shown here is derived from an EMBL/GenBank/DDBJ whole genome shotgun (WGS) entry which is preliminary data.</text>
</comment>
<keyword evidence="2" id="KW-0812">Transmembrane</keyword>
<accession>A0ABD5RKN2</accession>
<keyword evidence="2" id="KW-1133">Transmembrane helix</keyword>
<dbReference type="Pfam" id="PF23923">
    <property type="entry name" value="DUF7262"/>
    <property type="match status" value="1"/>
</dbReference>
<gene>
    <name evidence="3" type="ORF">ACFPYI_06240</name>
</gene>
<evidence type="ECO:0000256" key="2">
    <source>
        <dbReference type="SAM" id="Phobius"/>
    </source>
</evidence>
<dbReference type="InterPro" id="IPR055686">
    <property type="entry name" value="DUF7262"/>
</dbReference>
<protein>
    <recommendedName>
        <fullName evidence="5">Type II secretion system protein</fullName>
    </recommendedName>
</protein>
<keyword evidence="2" id="KW-0472">Membrane</keyword>
<dbReference type="EMBL" id="JBHSQH010000001">
    <property type="protein sequence ID" value="MFC5970928.1"/>
    <property type="molecule type" value="Genomic_DNA"/>
</dbReference>
<sequence length="153" mass="16175">MGDRRPNAGRRPTSVSPLSGPRGQLSLSVVEAGVGVVLVLAVSMGFVLGVPQPDTRDAQLDAYARDASSVLGSEPPRHRGVTRLAEVARSASAFERERAALDERVDRLLPDSLLYQVETPHGTVGYEKPGSVAVGTATVTTANGPVTVRVWYV</sequence>
<proteinExistence type="predicted"/>
<dbReference type="RefSeq" id="WP_368408968.1">
    <property type="nucleotide sequence ID" value="NZ_JALLGW010000001.1"/>
</dbReference>
<keyword evidence="4" id="KW-1185">Reference proteome</keyword>
<dbReference type="Proteomes" id="UP001596099">
    <property type="component" value="Unassembled WGS sequence"/>
</dbReference>
<feature type="transmembrane region" description="Helical" evidence="2">
    <location>
        <begin position="25"/>
        <end position="50"/>
    </location>
</feature>
<reference evidence="3 4" key="1">
    <citation type="journal article" date="2019" name="Int. J. Syst. Evol. Microbiol.">
        <title>The Global Catalogue of Microorganisms (GCM) 10K type strain sequencing project: providing services to taxonomists for standard genome sequencing and annotation.</title>
        <authorList>
            <consortium name="The Broad Institute Genomics Platform"/>
            <consortium name="The Broad Institute Genome Sequencing Center for Infectious Disease"/>
            <person name="Wu L."/>
            <person name="Ma J."/>
        </authorList>
    </citation>
    <scope>NUCLEOTIDE SEQUENCE [LARGE SCALE GENOMIC DNA]</scope>
    <source>
        <strain evidence="3 4">CGMCC 1.12543</strain>
    </source>
</reference>
<evidence type="ECO:0000313" key="4">
    <source>
        <dbReference type="Proteomes" id="UP001596099"/>
    </source>
</evidence>
<name>A0ABD5RKN2_9EURY</name>
<dbReference type="AlphaFoldDB" id="A0ABD5RKN2"/>
<organism evidence="3 4">
    <name type="scientific">Halomarina salina</name>
    <dbReference type="NCBI Taxonomy" id="1872699"/>
    <lineage>
        <taxon>Archaea</taxon>
        <taxon>Methanobacteriati</taxon>
        <taxon>Methanobacteriota</taxon>
        <taxon>Stenosarchaea group</taxon>
        <taxon>Halobacteria</taxon>
        <taxon>Halobacteriales</taxon>
        <taxon>Natronomonadaceae</taxon>
        <taxon>Halomarina</taxon>
    </lineage>
</organism>
<evidence type="ECO:0008006" key="5">
    <source>
        <dbReference type="Google" id="ProtNLM"/>
    </source>
</evidence>
<evidence type="ECO:0000256" key="1">
    <source>
        <dbReference type="SAM" id="MobiDB-lite"/>
    </source>
</evidence>